<dbReference type="OrthoDB" id="1109433at2759"/>
<dbReference type="InterPro" id="IPR011990">
    <property type="entry name" value="TPR-like_helical_dom_sf"/>
</dbReference>
<dbReference type="AlphaFoldDB" id="A0A6D2ICU6"/>
<accession>A0A6D2ICU6</accession>
<protein>
    <recommendedName>
        <fullName evidence="5">Pentacotripeptide-repeat region of PRORP domain-containing protein</fullName>
    </recommendedName>
</protein>
<dbReference type="PANTHER" id="PTHR47937">
    <property type="entry name" value="PLASTID TRANSCRIPTIONALLY ACTIVE CHROMOSOME 2-LIKE PROTEIN"/>
    <property type="match status" value="1"/>
</dbReference>
<keyword evidence="4" id="KW-1185">Reference proteome</keyword>
<evidence type="ECO:0000313" key="3">
    <source>
        <dbReference type="EMBL" id="CAA7023091.1"/>
    </source>
</evidence>
<evidence type="ECO:0000313" key="4">
    <source>
        <dbReference type="Proteomes" id="UP000467841"/>
    </source>
</evidence>
<dbReference type="Gene3D" id="1.25.40.10">
    <property type="entry name" value="Tetratricopeptide repeat domain"/>
    <property type="match status" value="3"/>
</dbReference>
<feature type="repeat" description="PPR" evidence="2">
    <location>
        <begin position="372"/>
        <end position="406"/>
    </location>
</feature>
<dbReference type="InterPro" id="IPR052308">
    <property type="entry name" value="PPR_domain-containing"/>
</dbReference>
<dbReference type="PROSITE" id="PS51375">
    <property type="entry name" value="PPR"/>
    <property type="match status" value="1"/>
</dbReference>
<proteinExistence type="predicted"/>
<reference evidence="3" key="1">
    <citation type="submission" date="2020-01" db="EMBL/GenBank/DDBJ databases">
        <authorList>
            <person name="Mishra B."/>
        </authorList>
    </citation>
    <scope>NUCLEOTIDE SEQUENCE [LARGE SCALE GENOMIC DNA]</scope>
</reference>
<dbReference type="EMBL" id="CACVBM020000765">
    <property type="protein sequence ID" value="CAA7023091.1"/>
    <property type="molecule type" value="Genomic_DNA"/>
</dbReference>
<dbReference type="SUPFAM" id="SSF81901">
    <property type="entry name" value="HCP-like"/>
    <property type="match status" value="1"/>
</dbReference>
<sequence>MLLIRRVIHARRFCTAVARRAEDIMPNPDCRPTSLSSRVTYLAALGYLDTAAMYARLAVFTKMKSEFTTITCQTIIENMVREKRHEDAHDLYDFFFNQHNLRPNCHSCNYILESLFQQGLVEEALDFHRSLPGLARGYPSEDTFRVLTKGLVDSGRLDQALGFLTDRTDEDDRFLVSRGQYPDDVAFNNVIRGYLDLGDVDKAKLVFDDFKHLCRRYSGYEDAVAFLTVAFMEYWFKQGKEVEAMECHNQSLLLEHKLPVSRATGNALLKVLLRYGKKDHAWALYHRMCDDKIVYNDTVMIMVKECFDMGRCSEAIETYNKAKPQGYYNIIPETNLFTQVGYLITRCCENGMLLEAESLFADSLACGFGFTDVAAFEAMIHGYVKAGRFDDALKTSNKMIDVTLEEVSHLF</sequence>
<dbReference type="InterPro" id="IPR002885">
    <property type="entry name" value="PPR_rpt"/>
</dbReference>
<keyword evidence="1" id="KW-0677">Repeat</keyword>
<dbReference type="Proteomes" id="UP000467841">
    <property type="component" value="Unassembled WGS sequence"/>
</dbReference>
<dbReference type="Pfam" id="PF01535">
    <property type="entry name" value="PPR"/>
    <property type="match status" value="3"/>
</dbReference>
<gene>
    <name evidence="3" type="ORF">MERR_LOCUS10326</name>
</gene>
<evidence type="ECO:0008006" key="5">
    <source>
        <dbReference type="Google" id="ProtNLM"/>
    </source>
</evidence>
<dbReference type="PANTHER" id="PTHR47937:SF7">
    <property type="entry name" value="EXPORTIN-2 CENTRAL DOMAIN-CONTAINING PROTEIN"/>
    <property type="match status" value="1"/>
</dbReference>
<organism evidence="3 4">
    <name type="scientific">Microthlaspi erraticum</name>
    <dbReference type="NCBI Taxonomy" id="1685480"/>
    <lineage>
        <taxon>Eukaryota</taxon>
        <taxon>Viridiplantae</taxon>
        <taxon>Streptophyta</taxon>
        <taxon>Embryophyta</taxon>
        <taxon>Tracheophyta</taxon>
        <taxon>Spermatophyta</taxon>
        <taxon>Magnoliopsida</taxon>
        <taxon>eudicotyledons</taxon>
        <taxon>Gunneridae</taxon>
        <taxon>Pentapetalae</taxon>
        <taxon>rosids</taxon>
        <taxon>malvids</taxon>
        <taxon>Brassicales</taxon>
        <taxon>Brassicaceae</taxon>
        <taxon>Coluteocarpeae</taxon>
        <taxon>Microthlaspi</taxon>
    </lineage>
</organism>
<evidence type="ECO:0000256" key="2">
    <source>
        <dbReference type="PROSITE-ProRule" id="PRU00708"/>
    </source>
</evidence>
<comment type="caution">
    <text evidence="3">The sequence shown here is derived from an EMBL/GenBank/DDBJ whole genome shotgun (WGS) entry which is preliminary data.</text>
</comment>
<dbReference type="NCBIfam" id="TIGR00756">
    <property type="entry name" value="PPR"/>
    <property type="match status" value="3"/>
</dbReference>
<evidence type="ECO:0000256" key="1">
    <source>
        <dbReference type="ARBA" id="ARBA00022737"/>
    </source>
</evidence>
<name>A0A6D2ICU6_9BRAS</name>